<dbReference type="EMBL" id="KX932451">
    <property type="protein sequence ID" value="API81384.1"/>
    <property type="molecule type" value="mRNA"/>
</dbReference>
<sequence length="107" mass="12126">MTDLQFSCVNTSVMKKATSLSSIHSLRSHFAFYNTSHKPRRKRPPVKVMQIASLSSVRLELSCYKVAFLKHSAEPLTARSTLCTIKVSTFPCQSVKSKWVFPSFEIK</sequence>
<protein>
    <submittedName>
        <fullName evidence="1">Venom toxin</fullName>
    </submittedName>
</protein>
<organism evidence="1">
    <name type="scientific">Hemiscorpius lepturus</name>
    <name type="common">Scorpion</name>
    <dbReference type="NCBI Taxonomy" id="520031"/>
    <lineage>
        <taxon>Eukaryota</taxon>
        <taxon>Metazoa</taxon>
        <taxon>Ecdysozoa</taxon>
        <taxon>Arthropoda</taxon>
        <taxon>Chelicerata</taxon>
        <taxon>Arachnida</taxon>
        <taxon>Scorpiones</taxon>
        <taxon>Iurida</taxon>
        <taxon>Scorpionoidea</taxon>
        <taxon>Hemiscorpiidae</taxon>
    </lineage>
</organism>
<dbReference type="AlphaFoldDB" id="A0A1L4BJA4"/>
<reference evidence="1" key="1">
    <citation type="journal article" date="2016" name="Toxicon">
        <title>The first report on transcriptome analysis of the venom gland of Iranian scorpion, Hemiscorpius lepturus.</title>
        <authorList>
            <person name="Kazemi-Lomedasht F."/>
            <person name="Khalaj V."/>
            <person name="Bagheri K.P."/>
            <person name="Behdani M."/>
            <person name="Shahbazzadeh D."/>
        </authorList>
    </citation>
    <scope>NUCLEOTIDE SEQUENCE</scope>
    <source>
        <strain evidence="1">HLToxin3</strain>
        <tissue evidence="1">Venom gland</tissue>
    </source>
</reference>
<name>A0A1L4BJA4_HEMLE</name>
<proteinExistence type="evidence at transcript level"/>
<accession>A0A1L4BJA4</accession>
<evidence type="ECO:0000313" key="1">
    <source>
        <dbReference type="EMBL" id="API81384.1"/>
    </source>
</evidence>